<keyword evidence="2" id="KW-0732">Signal</keyword>
<organism evidence="4 5">
    <name type="scientific">Blastopirellula marina</name>
    <dbReference type="NCBI Taxonomy" id="124"/>
    <lineage>
        <taxon>Bacteria</taxon>
        <taxon>Pseudomonadati</taxon>
        <taxon>Planctomycetota</taxon>
        <taxon>Planctomycetia</taxon>
        <taxon>Pirellulales</taxon>
        <taxon>Pirellulaceae</taxon>
        <taxon>Blastopirellula</taxon>
    </lineage>
</organism>
<dbReference type="PANTHER" id="PTHR42852">
    <property type="entry name" value="THIOL:DISULFIDE INTERCHANGE PROTEIN DSBE"/>
    <property type="match status" value="1"/>
</dbReference>
<accession>A0A2S8FBX4</accession>
<dbReference type="InterPro" id="IPR013766">
    <property type="entry name" value="Thioredoxin_domain"/>
</dbReference>
<feature type="region of interest" description="Disordered" evidence="1">
    <location>
        <begin position="585"/>
        <end position="630"/>
    </location>
</feature>
<feature type="region of interest" description="Disordered" evidence="1">
    <location>
        <begin position="33"/>
        <end position="133"/>
    </location>
</feature>
<proteinExistence type="predicted"/>
<protein>
    <recommendedName>
        <fullName evidence="3">Thioredoxin domain-containing protein</fullName>
    </recommendedName>
</protein>
<dbReference type="InterPro" id="IPR036249">
    <property type="entry name" value="Thioredoxin-like_sf"/>
</dbReference>
<dbReference type="InterPro" id="IPR050553">
    <property type="entry name" value="Thioredoxin_ResA/DsbE_sf"/>
</dbReference>
<gene>
    <name evidence="4" type="ORF">C5Y83_26820</name>
</gene>
<dbReference type="InterPro" id="IPR000866">
    <property type="entry name" value="AhpC/TSA"/>
</dbReference>
<name>A0A2S8FBX4_9BACT</name>
<dbReference type="Gene3D" id="3.40.30.10">
    <property type="entry name" value="Glutaredoxin"/>
    <property type="match status" value="1"/>
</dbReference>
<dbReference type="GO" id="GO:0016209">
    <property type="term" value="F:antioxidant activity"/>
    <property type="evidence" value="ECO:0007669"/>
    <property type="project" value="InterPro"/>
</dbReference>
<dbReference type="PANTHER" id="PTHR42852:SF17">
    <property type="entry name" value="THIOREDOXIN-LIKE PROTEIN HI_1115"/>
    <property type="match status" value="1"/>
</dbReference>
<dbReference type="Pfam" id="PF00578">
    <property type="entry name" value="AhpC-TSA"/>
    <property type="match status" value="1"/>
</dbReference>
<dbReference type="PROSITE" id="PS51352">
    <property type="entry name" value="THIOREDOXIN_2"/>
    <property type="match status" value="1"/>
</dbReference>
<dbReference type="OrthoDB" id="252709at2"/>
<reference evidence="4 5" key="1">
    <citation type="submission" date="2018-02" db="EMBL/GenBank/DDBJ databases">
        <title>Comparative genomes isolates from brazilian mangrove.</title>
        <authorList>
            <person name="Araujo J.E."/>
            <person name="Taketani R.G."/>
            <person name="Silva M.C.P."/>
            <person name="Loureco M.V."/>
            <person name="Andreote F.D."/>
        </authorList>
    </citation>
    <scope>NUCLEOTIDE SEQUENCE [LARGE SCALE GENOMIC DNA]</scope>
    <source>
        <strain evidence="4 5">Hex-1 MGV</strain>
    </source>
</reference>
<dbReference type="Proteomes" id="UP000238322">
    <property type="component" value="Unassembled WGS sequence"/>
</dbReference>
<evidence type="ECO:0000256" key="2">
    <source>
        <dbReference type="SAM" id="SignalP"/>
    </source>
</evidence>
<dbReference type="AlphaFoldDB" id="A0A2S8FBX4"/>
<dbReference type="EMBL" id="PUHY01000015">
    <property type="protein sequence ID" value="PQO29666.1"/>
    <property type="molecule type" value="Genomic_DNA"/>
</dbReference>
<dbReference type="PROSITE" id="PS51257">
    <property type="entry name" value="PROKAR_LIPOPROTEIN"/>
    <property type="match status" value="1"/>
</dbReference>
<dbReference type="SUPFAM" id="SSF52833">
    <property type="entry name" value="Thioredoxin-like"/>
    <property type="match status" value="1"/>
</dbReference>
<evidence type="ECO:0000259" key="3">
    <source>
        <dbReference type="PROSITE" id="PS51352"/>
    </source>
</evidence>
<evidence type="ECO:0000313" key="4">
    <source>
        <dbReference type="EMBL" id="PQO29666.1"/>
    </source>
</evidence>
<feature type="compositionally biased region" description="Low complexity" evidence="1">
    <location>
        <begin position="601"/>
        <end position="617"/>
    </location>
</feature>
<comment type="caution">
    <text evidence="4">The sequence shown here is derived from an EMBL/GenBank/DDBJ whole genome shotgun (WGS) entry which is preliminary data.</text>
</comment>
<sequence length="630" mass="67135">MRVRLLVNHGTWSAAVLAAAGLSFTGCGGGDTSPPAVSIEQNTDGGSAPPAASSPAPVEVAATPQTSPSVANPAATPAETPGLVSQNPNNTTATVATTAPAAQTPTGGNADMQVNAPAGAAPAGQPELPPPMTPAEIAAQMDLDNVPNGTPVEMLKYMNDLTAVPFPNNASPQDLRRFATKVYSNILTAGDRLLAAPAATSDQRRAAVQFKFNAYEMLIQILPEQANEIAQERIQFAQGIAATKDPNVARFARLFLFEQMLAQFASGEESLFQPVMEDSKYIIEDPNADIMHFGVAENAAVVFARMGHTENAVAILNMMKKSFTGAKDEQLAARAAELDDMILQYKIVGTMMAAANGDETQEEVLVTNIRNWVATKPNENLEPLQMMSTIEMQMEDYGKMNLARRIAGLMQEFYGDHPDPQVVQSVATSVSNAQKRTGLIAKPFTVEGNTINGVPFDWSKYKGKWVLVDFWATWCPICLEEMASIKQVYQKYRSKGFEVVGVNLDDDPRARAAFFQANSLPWPTVVSADPDNTGFKDPNAVRCGVEALPFLVFVGPDGTVVEINPRGERLEELLLSVLNQGSGGVQSLSNPVPGVTQTPGMTAPTGNMAAPAGPANPSTADSDVSLKVVR</sequence>
<feature type="compositionally biased region" description="Polar residues" evidence="1">
    <location>
        <begin position="585"/>
        <end position="600"/>
    </location>
</feature>
<evidence type="ECO:0000256" key="1">
    <source>
        <dbReference type="SAM" id="MobiDB-lite"/>
    </source>
</evidence>
<feature type="signal peptide" evidence="2">
    <location>
        <begin position="1"/>
        <end position="18"/>
    </location>
</feature>
<dbReference type="GO" id="GO:0016491">
    <property type="term" value="F:oxidoreductase activity"/>
    <property type="evidence" value="ECO:0007669"/>
    <property type="project" value="InterPro"/>
</dbReference>
<feature type="compositionally biased region" description="Low complexity" evidence="1">
    <location>
        <begin position="86"/>
        <end position="126"/>
    </location>
</feature>
<feature type="domain" description="Thioredoxin" evidence="3">
    <location>
        <begin position="435"/>
        <end position="583"/>
    </location>
</feature>
<feature type="compositionally biased region" description="Low complexity" evidence="1">
    <location>
        <begin position="47"/>
        <end position="57"/>
    </location>
</feature>
<dbReference type="RefSeq" id="WP_105332860.1">
    <property type="nucleotide sequence ID" value="NZ_PUHY01000015.1"/>
</dbReference>
<evidence type="ECO:0000313" key="5">
    <source>
        <dbReference type="Proteomes" id="UP000238322"/>
    </source>
</evidence>
<feature type="chain" id="PRO_5015678036" description="Thioredoxin domain-containing protein" evidence="2">
    <location>
        <begin position="19"/>
        <end position="630"/>
    </location>
</feature>
<dbReference type="CDD" id="cd02966">
    <property type="entry name" value="TlpA_like_family"/>
    <property type="match status" value="1"/>
</dbReference>